<dbReference type="InterPro" id="IPR005881">
    <property type="entry name" value="Ser_O-AcTrfase"/>
</dbReference>
<dbReference type="EMBL" id="FNZX01000005">
    <property type="protein sequence ID" value="SEK42964.1"/>
    <property type="molecule type" value="Genomic_DNA"/>
</dbReference>
<evidence type="ECO:0000256" key="1">
    <source>
        <dbReference type="ARBA" id="ARBA00022679"/>
    </source>
</evidence>
<comment type="catalytic activity">
    <reaction evidence="4">
        <text>L-serine + acetyl-CoA = O-acetyl-L-serine + CoA</text>
        <dbReference type="Rhea" id="RHEA:24560"/>
        <dbReference type="ChEBI" id="CHEBI:33384"/>
        <dbReference type="ChEBI" id="CHEBI:57287"/>
        <dbReference type="ChEBI" id="CHEBI:57288"/>
        <dbReference type="ChEBI" id="CHEBI:58340"/>
        <dbReference type="EC" id="2.3.1.30"/>
    </reaction>
</comment>
<protein>
    <recommendedName>
        <fullName evidence="4">Serine acetyltransferase</fullName>
        <ecNumber evidence="4">2.3.1.30</ecNumber>
    </recommendedName>
</protein>
<proteinExistence type="inferred from homology"/>
<evidence type="ECO:0000256" key="3">
    <source>
        <dbReference type="ARBA" id="ARBA00023315"/>
    </source>
</evidence>
<dbReference type="GO" id="GO:0009001">
    <property type="term" value="F:serine O-acetyltransferase activity"/>
    <property type="evidence" value="ECO:0007669"/>
    <property type="project" value="UniProtKB-EC"/>
</dbReference>
<evidence type="ECO:0000313" key="6">
    <source>
        <dbReference type="Proteomes" id="UP000182321"/>
    </source>
</evidence>
<dbReference type="SUPFAM" id="SSF51161">
    <property type="entry name" value="Trimeric LpxA-like enzymes"/>
    <property type="match status" value="1"/>
</dbReference>
<dbReference type="Gene3D" id="2.160.10.10">
    <property type="entry name" value="Hexapeptide repeat proteins"/>
    <property type="match status" value="1"/>
</dbReference>
<keyword evidence="1 4" id="KW-0808">Transferase</keyword>
<comment type="similarity">
    <text evidence="4">Belongs to the transferase hexapeptide repeat family.</text>
</comment>
<evidence type="ECO:0000256" key="4">
    <source>
        <dbReference type="PIRNR" id="PIRNR000441"/>
    </source>
</evidence>
<dbReference type="InterPro" id="IPR045304">
    <property type="entry name" value="LbH_SAT"/>
</dbReference>
<sequence length="175" mass="19065">MTKKEYKELLRSDFLRYSNDDTFIGRFKAYKMKPGYAWSYWYRKLCYQNSHSWMKPLAFITRLRFHSVAVKYGIDIPSHIKQIGAGFMIDHFSCIVIHVDAVIGSGVTIRQGCVVGTNGRGVPVIEDGVDIGAGAAIIGPITVGKGARIGANAVVVHDVPAGATVVGNPGHVVSK</sequence>
<gene>
    <name evidence="5" type="ORF">SAMN02910377_00844</name>
</gene>
<accession>A0A1H7GY64</accession>
<dbReference type="GO" id="GO:0006535">
    <property type="term" value="P:cysteine biosynthetic process from serine"/>
    <property type="evidence" value="ECO:0007669"/>
    <property type="project" value="InterPro"/>
</dbReference>
<dbReference type="CDD" id="cd03354">
    <property type="entry name" value="LbH_SAT"/>
    <property type="match status" value="1"/>
</dbReference>
<keyword evidence="6" id="KW-1185">Reference proteome</keyword>
<dbReference type="Proteomes" id="UP000182321">
    <property type="component" value="Unassembled WGS sequence"/>
</dbReference>
<dbReference type="PANTHER" id="PTHR42811">
    <property type="entry name" value="SERINE ACETYLTRANSFERASE"/>
    <property type="match status" value="1"/>
</dbReference>
<dbReference type="RefSeq" id="WP_074789565.1">
    <property type="nucleotide sequence ID" value="NZ_FNZX01000005.1"/>
</dbReference>
<reference evidence="6" key="1">
    <citation type="submission" date="2016-10" db="EMBL/GenBank/DDBJ databases">
        <authorList>
            <person name="Varghese N."/>
            <person name="Submissions S."/>
        </authorList>
    </citation>
    <scope>NUCLEOTIDE SEQUENCE [LARGE SCALE GENOMIC DNA]</scope>
    <source>
        <strain evidence="6">ACV-9</strain>
    </source>
</reference>
<name>A0A1H7GY64_9FIRM</name>
<keyword evidence="3 4" id="KW-0012">Acyltransferase</keyword>
<dbReference type="PIRSF" id="PIRSF000441">
    <property type="entry name" value="CysE"/>
    <property type="match status" value="1"/>
</dbReference>
<dbReference type="PROSITE" id="PS00101">
    <property type="entry name" value="HEXAPEP_TRANSFERASES"/>
    <property type="match status" value="1"/>
</dbReference>
<organism evidence="5 6">
    <name type="scientific">Pseudobutyrivibrio ruminis</name>
    <dbReference type="NCBI Taxonomy" id="46206"/>
    <lineage>
        <taxon>Bacteria</taxon>
        <taxon>Bacillati</taxon>
        <taxon>Bacillota</taxon>
        <taxon>Clostridia</taxon>
        <taxon>Lachnospirales</taxon>
        <taxon>Lachnospiraceae</taxon>
        <taxon>Pseudobutyrivibrio</taxon>
    </lineage>
</organism>
<dbReference type="InterPro" id="IPR018357">
    <property type="entry name" value="Hexapep_transf_CS"/>
</dbReference>
<keyword evidence="2" id="KW-0677">Repeat</keyword>
<dbReference type="InterPro" id="IPR011004">
    <property type="entry name" value="Trimer_LpxA-like_sf"/>
</dbReference>
<dbReference type="EC" id="2.3.1.30" evidence="4"/>
<evidence type="ECO:0000256" key="2">
    <source>
        <dbReference type="ARBA" id="ARBA00022737"/>
    </source>
</evidence>
<dbReference type="GO" id="GO:0005737">
    <property type="term" value="C:cytoplasm"/>
    <property type="evidence" value="ECO:0007669"/>
    <property type="project" value="InterPro"/>
</dbReference>
<dbReference type="AlphaFoldDB" id="A0A1H7GY64"/>
<evidence type="ECO:0000313" key="5">
    <source>
        <dbReference type="EMBL" id="SEK42964.1"/>
    </source>
</evidence>